<feature type="region of interest" description="Disordered" evidence="1">
    <location>
        <begin position="110"/>
        <end position="132"/>
    </location>
</feature>
<comment type="caution">
    <text evidence="2">The sequence shown here is derived from an EMBL/GenBank/DDBJ whole genome shotgun (WGS) entry which is preliminary data.</text>
</comment>
<accession>A0A2S3YNE4</accession>
<evidence type="ECO:0000313" key="2">
    <source>
        <dbReference type="EMBL" id="POH30582.1"/>
    </source>
</evidence>
<protein>
    <submittedName>
        <fullName evidence="2">Uncharacterized protein</fullName>
    </submittedName>
</protein>
<proteinExistence type="predicted"/>
<organism evidence="2 3">
    <name type="scientific">Sinorhizobium americanum</name>
    <dbReference type="NCBI Taxonomy" id="194963"/>
    <lineage>
        <taxon>Bacteria</taxon>
        <taxon>Pseudomonadati</taxon>
        <taxon>Pseudomonadota</taxon>
        <taxon>Alphaproteobacteria</taxon>
        <taxon>Hyphomicrobiales</taxon>
        <taxon>Rhizobiaceae</taxon>
        <taxon>Sinorhizobium/Ensifer group</taxon>
        <taxon>Sinorhizobium</taxon>
    </lineage>
</organism>
<evidence type="ECO:0000313" key="3">
    <source>
        <dbReference type="Proteomes" id="UP000237511"/>
    </source>
</evidence>
<evidence type="ECO:0000256" key="1">
    <source>
        <dbReference type="SAM" id="MobiDB-lite"/>
    </source>
</evidence>
<dbReference type="EMBL" id="LODU01000030">
    <property type="protein sequence ID" value="POH30582.1"/>
    <property type="molecule type" value="Genomic_DNA"/>
</dbReference>
<dbReference type="Proteomes" id="UP000237511">
    <property type="component" value="Unassembled WGS sequence"/>
</dbReference>
<dbReference type="AlphaFoldDB" id="A0A2S3YNE4"/>
<reference evidence="2 3" key="1">
    <citation type="journal article" date="2014" name="Syst. Appl. Microbiol.">
        <title>Microsymbionts of Phaseolus vulgaris in acid and alkaline soils of Mexico.</title>
        <authorList>
            <person name="Verastegui-Valdes M.M."/>
            <person name="Zhang Y.J."/>
            <person name="Rivera-Orduna F.N."/>
            <person name="Cheng H.P."/>
            <person name="Sui X.H."/>
            <person name="Wang E.T."/>
        </authorList>
    </citation>
    <scope>NUCLEOTIDE SEQUENCE [LARGE SCALE GENOMIC DNA]</scope>
    <source>
        <strain evidence="2 3">FG01</strain>
    </source>
</reference>
<sequence>MYTCPTASYDGSGSRILKWQEMLPPKRWVSTTRWGAILQPQIFPKPLLAAPARKEPFIKTEALAVSHRIARLASCGATFSLMKRKAPQNRLMPLCDLSSGQFEVVAMGGQRTTARPSGGSAAVRSYDGRSPL</sequence>
<name>A0A2S3YNE4_9HYPH</name>
<gene>
    <name evidence="2" type="ORF">ATY31_14530</name>
</gene>